<dbReference type="InterPro" id="IPR044855">
    <property type="entry name" value="CoA-Trfase_III_dom3_sf"/>
</dbReference>
<dbReference type="InterPro" id="IPR050509">
    <property type="entry name" value="CoA-transferase_III"/>
</dbReference>
<dbReference type="HOGENOM" id="CLU_010587_2_1_11"/>
<protein>
    <submittedName>
        <fullName evidence="2">Fatty acid-CoA racemase</fullName>
    </submittedName>
</protein>
<dbReference type="Gene3D" id="3.40.50.10540">
    <property type="entry name" value="Crotonobetainyl-coa:carnitine coa-transferase, domain 1"/>
    <property type="match status" value="2"/>
</dbReference>
<evidence type="ECO:0000256" key="1">
    <source>
        <dbReference type="SAM" id="MobiDB-lite"/>
    </source>
</evidence>
<dbReference type="PANTHER" id="PTHR48228">
    <property type="entry name" value="SUCCINYL-COA--D-CITRAMALATE COA-TRANSFERASE"/>
    <property type="match status" value="1"/>
</dbReference>
<dbReference type="AlphaFoldDB" id="A0A061A507"/>
<proteinExistence type="predicted"/>
<reference evidence="2" key="1">
    <citation type="submission" date="2014-05" db="EMBL/GenBank/DDBJ databases">
        <authorList>
            <person name="Horn Fabian"/>
        </authorList>
    </citation>
    <scope>NUCLEOTIDE SEQUENCE</scope>
</reference>
<feature type="compositionally biased region" description="Low complexity" evidence="1">
    <location>
        <begin position="393"/>
        <end position="408"/>
    </location>
</feature>
<dbReference type="Pfam" id="PF02515">
    <property type="entry name" value="CoA_transf_3"/>
    <property type="match status" value="2"/>
</dbReference>
<dbReference type="InterPro" id="IPR003673">
    <property type="entry name" value="CoA-Trfase_fam_III"/>
</dbReference>
<dbReference type="InterPro" id="IPR023606">
    <property type="entry name" value="CoA-Trfase_III_dom_1_sf"/>
</dbReference>
<dbReference type="GO" id="GO:0003824">
    <property type="term" value="F:catalytic activity"/>
    <property type="evidence" value="ECO:0007669"/>
    <property type="project" value="InterPro"/>
</dbReference>
<gene>
    <name evidence="2" type="ORF">SIRAN9886</name>
</gene>
<organism evidence="2">
    <name type="scientific">Streptomyces iranensis</name>
    <dbReference type="NCBI Taxonomy" id="576784"/>
    <lineage>
        <taxon>Bacteria</taxon>
        <taxon>Bacillati</taxon>
        <taxon>Actinomycetota</taxon>
        <taxon>Actinomycetes</taxon>
        <taxon>Kitasatosporales</taxon>
        <taxon>Streptomycetaceae</taxon>
        <taxon>Streptomyces</taxon>
        <taxon>Streptomyces violaceusniger group</taxon>
    </lineage>
</organism>
<accession>A0A061A507</accession>
<sequence>MHEMAPNEGAAAEPLAGLTVLDLSTALPGALVSQFLGDAGADVLMVEPPGGHPLRSLTGWPGLARGKSSRVLDLHDDADNARVWELVRRADVLVTTFRPRTAARLGFTPNKLGEVNPRLVSAGITGWGAGPDADLQGYEALVMARWGVMHSKAPAAPRPGPAFVSTPYASWGAAQTALHGILCALYERESSGRGQHVHADLVRGLSTMDTYSYFMQLVALRWPDAFSAVGKPWDDDGNPRGRLIYNLLSTPTSDGHWLQFAQAEPRLFAAFAEELGLSELLAEPKWADFPDLADPALRLELWEIMIDEARSRTLDEWNRVFAANPSIQAERFRTPTEAFDHPQLVHDGRIVVVDDPDLGPVRQPSTMVHSDGAPITELRPAPRLGEGGSALLTGADTPRATAPDDPAPSGLPLEGVTVLELGSMFAGPYGATLLTDLGARVIKVEPLAGDTMRRLAAFPEAGGAKVLQGKESVALDLNSEEGLKIVHRIAERADIVVQTYRAGAAERARVDAKTLRAVNPDLVYLNAPGYGTDGPYGHSPAYAPSMGAASGLALSDVPDAAGATDDLAEIKSSIIRLYTAAANQTGQADGVAASGAASAMLLGLLARRRGRPMGALTTTMLATATHCLIDRNIDYEGRSAPIQPDRLLYGYSALYRLYEAAEGHWLCLAAPQEREWERLATALAPYTDLAGDERFATVSSRAEHDSELADVLAAIFLTRPNDTWETDLRAAGIGCVAVAEDLPEKLFQNDASFEAGYCVNAMSPVFDEHRRLDAATHFSRSRVRTRGGCLTGEHTDAILAELGYDEATVADLHARGVIG</sequence>
<evidence type="ECO:0000313" key="2">
    <source>
        <dbReference type="EMBL" id="CDR17920.1"/>
    </source>
</evidence>
<dbReference type="Gene3D" id="3.30.1540.10">
    <property type="entry name" value="formyl-coa transferase, domain 3"/>
    <property type="match status" value="2"/>
</dbReference>
<dbReference type="PANTHER" id="PTHR48228:SF5">
    <property type="entry name" value="ALPHA-METHYLACYL-COA RACEMASE"/>
    <property type="match status" value="1"/>
</dbReference>
<name>A0A061A507_9ACTN</name>
<feature type="region of interest" description="Disordered" evidence="1">
    <location>
        <begin position="363"/>
        <end position="409"/>
    </location>
</feature>
<dbReference type="EMBL" id="LK022848">
    <property type="protein sequence ID" value="CDR17920.1"/>
    <property type="molecule type" value="Genomic_DNA"/>
</dbReference>
<dbReference type="SUPFAM" id="SSF89796">
    <property type="entry name" value="CoA-transferase family III (CaiB/BaiF)"/>
    <property type="match status" value="2"/>
</dbReference>